<feature type="signal peptide" evidence="2">
    <location>
        <begin position="1"/>
        <end position="22"/>
    </location>
</feature>
<organism evidence="3 4">
    <name type="scientific">Pyxidicoccus parkwayensis</name>
    <dbReference type="NCBI Taxonomy" id="2813578"/>
    <lineage>
        <taxon>Bacteria</taxon>
        <taxon>Pseudomonadati</taxon>
        <taxon>Myxococcota</taxon>
        <taxon>Myxococcia</taxon>
        <taxon>Myxococcales</taxon>
        <taxon>Cystobacterineae</taxon>
        <taxon>Myxococcaceae</taxon>
        <taxon>Pyxidicoccus</taxon>
    </lineage>
</organism>
<evidence type="ECO:0000313" key="3">
    <source>
        <dbReference type="EMBL" id="QSQ24872.1"/>
    </source>
</evidence>
<keyword evidence="1" id="KW-0472">Membrane</keyword>
<dbReference type="EMBL" id="CP071090">
    <property type="protein sequence ID" value="QSQ24872.1"/>
    <property type="molecule type" value="Genomic_DNA"/>
</dbReference>
<keyword evidence="1" id="KW-0812">Transmembrane</keyword>
<evidence type="ECO:0000256" key="2">
    <source>
        <dbReference type="SAM" id="SignalP"/>
    </source>
</evidence>
<sequence length="205" mass="20332">MKKKLTLAAVLAAVLAAPVALAQDGASPPGPTLQSLLMSAAVAVVPVVATALAGLIAAALVALTKKLQAQAGESKLAQVATRASMLAEGIVRDLEVTLKPTLEAAASDGVLTAVELQHIKATALEQLKASLGQRGLAELQQVLQLSAGSVGTFLSGLIEAALDRMKSARAPATADEVVSAALSLGAIGSQAALVPVAAGPQTPRG</sequence>
<feature type="chain" id="PRO_5047152421" evidence="2">
    <location>
        <begin position="23"/>
        <end position="205"/>
    </location>
</feature>
<reference evidence="3 4" key="1">
    <citation type="submission" date="2021-02" db="EMBL/GenBank/DDBJ databases">
        <title>De Novo genome assembly of isolated myxobacteria.</title>
        <authorList>
            <person name="Stevens D.C."/>
        </authorList>
    </citation>
    <scope>NUCLEOTIDE SEQUENCE [LARGE SCALE GENOMIC DNA]</scope>
    <source>
        <strain evidence="4">SCPEA02</strain>
    </source>
</reference>
<dbReference type="RefSeq" id="WP_206726433.1">
    <property type="nucleotide sequence ID" value="NZ_CP071090.1"/>
</dbReference>
<keyword evidence="1" id="KW-1133">Transmembrane helix</keyword>
<keyword evidence="4" id="KW-1185">Reference proteome</keyword>
<feature type="transmembrane region" description="Helical" evidence="1">
    <location>
        <begin position="38"/>
        <end position="63"/>
    </location>
</feature>
<keyword evidence="2" id="KW-0732">Signal</keyword>
<gene>
    <name evidence="3" type="ORF">JY651_08000</name>
</gene>
<evidence type="ECO:0000256" key="1">
    <source>
        <dbReference type="SAM" id="Phobius"/>
    </source>
</evidence>
<name>A0ABX7P334_9BACT</name>
<protein>
    <submittedName>
        <fullName evidence="3">Uncharacterized protein</fullName>
    </submittedName>
</protein>
<accession>A0ABX7P334</accession>
<proteinExistence type="predicted"/>
<evidence type="ECO:0000313" key="4">
    <source>
        <dbReference type="Proteomes" id="UP000662747"/>
    </source>
</evidence>
<dbReference type="Proteomes" id="UP000662747">
    <property type="component" value="Chromosome"/>
</dbReference>